<keyword evidence="5" id="KW-0460">Magnesium</keyword>
<dbReference type="GO" id="GO:0009228">
    <property type="term" value="P:thiamine biosynthetic process"/>
    <property type="evidence" value="ECO:0007669"/>
    <property type="project" value="UniProtKB-KW"/>
</dbReference>
<keyword evidence="4" id="KW-0479">Metal-binding</keyword>
<dbReference type="GO" id="GO:0008661">
    <property type="term" value="F:1-deoxy-D-xylulose-5-phosphate synthase activity"/>
    <property type="evidence" value="ECO:0007669"/>
    <property type="project" value="UniProtKB-EC"/>
</dbReference>
<dbReference type="PANTHER" id="PTHR43322">
    <property type="entry name" value="1-D-DEOXYXYLULOSE 5-PHOSPHATE SYNTHASE-RELATED"/>
    <property type="match status" value="1"/>
</dbReference>
<evidence type="ECO:0000256" key="7">
    <source>
        <dbReference type="ARBA" id="ARBA00023052"/>
    </source>
</evidence>
<feature type="region of interest" description="Disordered" evidence="9">
    <location>
        <begin position="140"/>
        <end position="166"/>
    </location>
</feature>
<evidence type="ECO:0000256" key="1">
    <source>
        <dbReference type="ARBA" id="ARBA00001946"/>
    </source>
</evidence>
<keyword evidence="3 11" id="KW-0808">Transferase</keyword>
<keyword evidence="12" id="KW-1185">Reference proteome</keyword>
<dbReference type="InterPro" id="IPR033248">
    <property type="entry name" value="Transketolase_C"/>
</dbReference>
<accession>A0A3S2YIT9</accession>
<dbReference type="AlphaFoldDB" id="A0A3S2YIT9"/>
<comment type="cofactor">
    <cofactor evidence="1">
        <name>Mg(2+)</name>
        <dbReference type="ChEBI" id="CHEBI:18420"/>
    </cofactor>
</comment>
<evidence type="ECO:0000256" key="4">
    <source>
        <dbReference type="ARBA" id="ARBA00022723"/>
    </source>
</evidence>
<evidence type="ECO:0000256" key="6">
    <source>
        <dbReference type="ARBA" id="ARBA00022977"/>
    </source>
</evidence>
<comment type="caution">
    <text evidence="11">The sequence shown here is derived from an EMBL/GenBank/DDBJ whole genome shotgun (WGS) entry which is preliminary data.</text>
</comment>
<evidence type="ECO:0000256" key="9">
    <source>
        <dbReference type="SAM" id="MobiDB-lite"/>
    </source>
</evidence>
<dbReference type="FunFam" id="3.40.50.920:FF:000002">
    <property type="entry name" value="1-deoxy-D-xylulose-5-phosphate synthase"/>
    <property type="match status" value="1"/>
</dbReference>
<dbReference type="Pfam" id="PF02780">
    <property type="entry name" value="Transketolase_C"/>
    <property type="match status" value="1"/>
</dbReference>
<dbReference type="Proteomes" id="UP000286997">
    <property type="component" value="Unassembled WGS sequence"/>
</dbReference>
<organism evidence="11 12">
    <name type="scientific">Methylobacterium oryzihabitans</name>
    <dbReference type="NCBI Taxonomy" id="2499852"/>
    <lineage>
        <taxon>Bacteria</taxon>
        <taxon>Pseudomonadati</taxon>
        <taxon>Pseudomonadota</taxon>
        <taxon>Alphaproteobacteria</taxon>
        <taxon>Hyphomicrobiales</taxon>
        <taxon>Methylobacteriaceae</taxon>
        <taxon>Methylobacterium</taxon>
    </lineage>
</organism>
<evidence type="ECO:0000313" key="11">
    <source>
        <dbReference type="EMBL" id="RVU12511.1"/>
    </source>
</evidence>
<proteinExistence type="predicted"/>
<feature type="non-terminal residue" evidence="11">
    <location>
        <position position="1"/>
    </location>
</feature>
<dbReference type="Gene3D" id="3.40.50.920">
    <property type="match status" value="1"/>
</dbReference>
<feature type="domain" description="Transketolase C-terminal" evidence="10">
    <location>
        <begin position="8"/>
        <end position="130"/>
    </location>
</feature>
<dbReference type="GO" id="GO:0016114">
    <property type="term" value="P:terpenoid biosynthetic process"/>
    <property type="evidence" value="ECO:0007669"/>
    <property type="project" value="InterPro"/>
</dbReference>
<dbReference type="InterPro" id="IPR005477">
    <property type="entry name" value="Dxylulose-5-P_synthase"/>
</dbReference>
<reference evidence="11 12" key="1">
    <citation type="submission" date="2019-01" db="EMBL/GenBank/DDBJ databases">
        <authorList>
            <person name="Chen W.-M."/>
        </authorList>
    </citation>
    <scope>NUCLEOTIDE SEQUENCE [LARGE SCALE GENOMIC DNA]</scope>
    <source>
        <strain evidence="11 12">TER-1</strain>
    </source>
</reference>
<comment type="subunit">
    <text evidence="2">Homodimer.</text>
</comment>
<evidence type="ECO:0000313" key="12">
    <source>
        <dbReference type="Proteomes" id="UP000286997"/>
    </source>
</evidence>
<dbReference type="RefSeq" id="WP_281292803.1">
    <property type="nucleotide sequence ID" value="NZ_SACP01000055.1"/>
</dbReference>
<dbReference type="SUPFAM" id="SSF52922">
    <property type="entry name" value="TK C-terminal domain-like"/>
    <property type="match status" value="1"/>
</dbReference>
<keyword evidence="6" id="KW-0784">Thiamine biosynthesis</keyword>
<gene>
    <name evidence="11" type="ORF">EOE48_27755</name>
</gene>
<protein>
    <submittedName>
        <fullName evidence="11">1-deoxy-D-xylulose-5-phosphate synthase</fullName>
        <ecNumber evidence="11">2.2.1.7</ecNumber>
    </submittedName>
</protein>
<dbReference type="EMBL" id="SACP01000055">
    <property type="protein sequence ID" value="RVU12511.1"/>
    <property type="molecule type" value="Genomic_DNA"/>
</dbReference>
<evidence type="ECO:0000256" key="2">
    <source>
        <dbReference type="ARBA" id="ARBA00011738"/>
    </source>
</evidence>
<evidence type="ECO:0000256" key="8">
    <source>
        <dbReference type="ARBA" id="ARBA00023229"/>
    </source>
</evidence>
<sequence length="166" mass="17318">LAIGRGRVVRRPANARVALVSLGTRLAEALKAADRLEASGIGVTVADARFAKPLDEALLLDLAGSHEVLVTLEEGSVGGFGAMVLHLLAERGALDGGKVRVRTLTLPDSYQEHDTPERMYAEAGLDAASIVKAVEAALPAREAKPAPSGQPAGREGNVVSVSRRPR</sequence>
<evidence type="ECO:0000256" key="3">
    <source>
        <dbReference type="ARBA" id="ARBA00022679"/>
    </source>
</evidence>
<dbReference type="EC" id="2.2.1.7" evidence="11"/>
<name>A0A3S2YIT9_9HYPH</name>
<keyword evidence="7" id="KW-0786">Thiamine pyrophosphate</keyword>
<dbReference type="PANTHER" id="PTHR43322:SF5">
    <property type="entry name" value="1-DEOXY-D-XYLULOSE-5-PHOSPHATE SYNTHASE, CHLOROPLASTIC"/>
    <property type="match status" value="1"/>
</dbReference>
<keyword evidence="8" id="KW-0414">Isoprene biosynthesis</keyword>
<dbReference type="GO" id="GO:0046872">
    <property type="term" value="F:metal ion binding"/>
    <property type="evidence" value="ECO:0007669"/>
    <property type="project" value="UniProtKB-KW"/>
</dbReference>
<evidence type="ECO:0000256" key="5">
    <source>
        <dbReference type="ARBA" id="ARBA00022842"/>
    </source>
</evidence>
<dbReference type="InterPro" id="IPR009014">
    <property type="entry name" value="Transketo_C/PFOR_II"/>
</dbReference>
<evidence type="ECO:0000259" key="10">
    <source>
        <dbReference type="Pfam" id="PF02780"/>
    </source>
</evidence>